<protein>
    <submittedName>
        <fullName evidence="1">Uncharacterized protein</fullName>
    </submittedName>
</protein>
<sequence length="56" mass="6246">MCIPGIVVTSSMWPFLEEMIANSDDKTVVAINTSHEIDDDTRFLQLFKPFGDVISA</sequence>
<evidence type="ECO:0000313" key="1">
    <source>
        <dbReference type="EMBL" id="MCI84078.1"/>
    </source>
</evidence>
<dbReference type="EMBL" id="LXQA011082419">
    <property type="protein sequence ID" value="MCI84078.1"/>
    <property type="molecule type" value="Genomic_DNA"/>
</dbReference>
<keyword evidence="2" id="KW-1185">Reference proteome</keyword>
<reference evidence="1 2" key="1">
    <citation type="journal article" date="2018" name="Front. Plant Sci.">
        <title>Red Clover (Trifolium pratense) and Zigzag Clover (T. medium) - A Picture of Genomic Similarities and Differences.</title>
        <authorList>
            <person name="Dluhosova J."/>
            <person name="Istvanek J."/>
            <person name="Nedelnik J."/>
            <person name="Repkova J."/>
        </authorList>
    </citation>
    <scope>NUCLEOTIDE SEQUENCE [LARGE SCALE GENOMIC DNA]</scope>
    <source>
        <strain evidence="2">cv. 10/8</strain>
        <tissue evidence="1">Leaf</tissue>
    </source>
</reference>
<evidence type="ECO:0000313" key="2">
    <source>
        <dbReference type="Proteomes" id="UP000265520"/>
    </source>
</evidence>
<name>A0A392V6X0_9FABA</name>
<proteinExistence type="predicted"/>
<feature type="non-terminal residue" evidence="1">
    <location>
        <position position="56"/>
    </location>
</feature>
<comment type="caution">
    <text evidence="1">The sequence shown here is derived from an EMBL/GenBank/DDBJ whole genome shotgun (WGS) entry which is preliminary data.</text>
</comment>
<accession>A0A392V6X0</accession>
<dbReference type="Proteomes" id="UP000265520">
    <property type="component" value="Unassembled WGS sequence"/>
</dbReference>
<dbReference type="AlphaFoldDB" id="A0A392V6X0"/>
<organism evidence="1 2">
    <name type="scientific">Trifolium medium</name>
    <dbReference type="NCBI Taxonomy" id="97028"/>
    <lineage>
        <taxon>Eukaryota</taxon>
        <taxon>Viridiplantae</taxon>
        <taxon>Streptophyta</taxon>
        <taxon>Embryophyta</taxon>
        <taxon>Tracheophyta</taxon>
        <taxon>Spermatophyta</taxon>
        <taxon>Magnoliopsida</taxon>
        <taxon>eudicotyledons</taxon>
        <taxon>Gunneridae</taxon>
        <taxon>Pentapetalae</taxon>
        <taxon>rosids</taxon>
        <taxon>fabids</taxon>
        <taxon>Fabales</taxon>
        <taxon>Fabaceae</taxon>
        <taxon>Papilionoideae</taxon>
        <taxon>50 kb inversion clade</taxon>
        <taxon>NPAAA clade</taxon>
        <taxon>Hologalegina</taxon>
        <taxon>IRL clade</taxon>
        <taxon>Trifolieae</taxon>
        <taxon>Trifolium</taxon>
    </lineage>
</organism>